<sequence length="317" mass="35603">MIQVKGLSKIYTKARGKNKEAISNSIVGLKDVTFHVRLGEVFGLLGPNGAGKTTVIRHLMGFLKPDAGFARIKSLDCWEESKEVKAFVGYLPGEMNFLKEMSGLEFLNLMAGMHGNRLVFSRRRDALAEHLDLNLKQPIKKMSKGMKQKLGIINTMMLDAEVLILDEPTSGLDPLMQKVFIDLVLEEKNRGKTILISSHMFPEIERTCDRVGIIRAGKLAAVEGIQKLRQEQRRTFEITLETPEQAQLICESGLKAGRIGANQVFVEIQGDMNPLLKVLAQVQVKDFLQRMTELEEAFMQFYERGEAVEQSIISSHV</sequence>
<dbReference type="InterPro" id="IPR003593">
    <property type="entry name" value="AAA+_ATPase"/>
</dbReference>
<protein>
    <submittedName>
        <fullName evidence="6">Putative ABC transporter ATP-binding protein YbhF</fullName>
    </submittedName>
</protein>
<dbReference type="STRING" id="476652.DEAC_c22410"/>
<evidence type="ECO:0000256" key="4">
    <source>
        <dbReference type="ARBA" id="ARBA00022840"/>
    </source>
</evidence>
<dbReference type="RefSeq" id="WP_047810114.1">
    <property type="nucleotide sequence ID" value="NZ_LDZY01000007.1"/>
</dbReference>
<keyword evidence="4 6" id="KW-0067">ATP-binding</keyword>
<keyword evidence="3" id="KW-0547">Nucleotide-binding</keyword>
<dbReference type="PATRIC" id="fig|476652.3.peg.2322"/>
<name>A0A0J1ILN3_9FIRM</name>
<feature type="domain" description="ABC transporter" evidence="5">
    <location>
        <begin position="2"/>
        <end position="241"/>
    </location>
</feature>
<dbReference type="PANTHER" id="PTHR42711:SF5">
    <property type="entry name" value="ABC TRANSPORTER ATP-BINDING PROTEIN NATA"/>
    <property type="match status" value="1"/>
</dbReference>
<evidence type="ECO:0000256" key="2">
    <source>
        <dbReference type="ARBA" id="ARBA00022448"/>
    </source>
</evidence>
<dbReference type="GO" id="GO:0016887">
    <property type="term" value="F:ATP hydrolysis activity"/>
    <property type="evidence" value="ECO:0007669"/>
    <property type="project" value="InterPro"/>
</dbReference>
<reference evidence="6 7" key="1">
    <citation type="submission" date="2015-06" db="EMBL/GenBank/DDBJ databases">
        <title>Draft genome of the moderately acidophilic sulfate reducer Candidatus Desulfosporosinus acididurans strain M1.</title>
        <authorList>
            <person name="Poehlein A."/>
            <person name="Petzsch P."/>
            <person name="Johnson B.D."/>
            <person name="Schloemann M."/>
            <person name="Daniel R."/>
            <person name="Muehling M."/>
        </authorList>
    </citation>
    <scope>NUCLEOTIDE SEQUENCE [LARGE SCALE GENOMIC DNA]</scope>
    <source>
        <strain evidence="6 7">M1</strain>
    </source>
</reference>
<dbReference type="GO" id="GO:0005524">
    <property type="term" value="F:ATP binding"/>
    <property type="evidence" value="ECO:0007669"/>
    <property type="project" value="UniProtKB-KW"/>
</dbReference>
<dbReference type="InterPro" id="IPR003439">
    <property type="entry name" value="ABC_transporter-like_ATP-bd"/>
</dbReference>
<dbReference type="EMBL" id="LDZY01000007">
    <property type="protein sequence ID" value="KLU65611.1"/>
    <property type="molecule type" value="Genomic_DNA"/>
</dbReference>
<dbReference type="PROSITE" id="PS50893">
    <property type="entry name" value="ABC_TRANSPORTER_2"/>
    <property type="match status" value="1"/>
</dbReference>
<dbReference type="Proteomes" id="UP000036356">
    <property type="component" value="Unassembled WGS sequence"/>
</dbReference>
<dbReference type="Gene3D" id="3.40.50.300">
    <property type="entry name" value="P-loop containing nucleotide triphosphate hydrolases"/>
    <property type="match status" value="1"/>
</dbReference>
<dbReference type="AlphaFoldDB" id="A0A0J1ILN3"/>
<keyword evidence="7" id="KW-1185">Reference proteome</keyword>
<dbReference type="InterPro" id="IPR050763">
    <property type="entry name" value="ABC_transporter_ATP-binding"/>
</dbReference>
<dbReference type="PROSITE" id="PS00211">
    <property type="entry name" value="ABC_TRANSPORTER_1"/>
    <property type="match status" value="1"/>
</dbReference>
<evidence type="ECO:0000259" key="5">
    <source>
        <dbReference type="PROSITE" id="PS50893"/>
    </source>
</evidence>
<dbReference type="CDD" id="cd03230">
    <property type="entry name" value="ABC_DR_subfamily_A"/>
    <property type="match status" value="1"/>
</dbReference>
<proteinExistence type="inferred from homology"/>
<comment type="caution">
    <text evidence="6">The sequence shown here is derived from an EMBL/GenBank/DDBJ whole genome shotgun (WGS) entry which is preliminary data.</text>
</comment>
<comment type="similarity">
    <text evidence="1">Belongs to the ABC transporter superfamily.</text>
</comment>
<gene>
    <name evidence="6" type="primary">ybhF_2</name>
    <name evidence="6" type="ORF">DEAC_c22410</name>
</gene>
<dbReference type="SMART" id="SM00382">
    <property type="entry name" value="AAA"/>
    <property type="match status" value="1"/>
</dbReference>
<organism evidence="6 7">
    <name type="scientific">Desulfosporosinus acididurans</name>
    <dbReference type="NCBI Taxonomy" id="476652"/>
    <lineage>
        <taxon>Bacteria</taxon>
        <taxon>Bacillati</taxon>
        <taxon>Bacillota</taxon>
        <taxon>Clostridia</taxon>
        <taxon>Eubacteriales</taxon>
        <taxon>Desulfitobacteriaceae</taxon>
        <taxon>Desulfosporosinus</taxon>
    </lineage>
</organism>
<dbReference type="InterPro" id="IPR017871">
    <property type="entry name" value="ABC_transporter-like_CS"/>
</dbReference>
<dbReference type="InterPro" id="IPR027417">
    <property type="entry name" value="P-loop_NTPase"/>
</dbReference>
<evidence type="ECO:0000256" key="3">
    <source>
        <dbReference type="ARBA" id="ARBA00022741"/>
    </source>
</evidence>
<keyword evidence="2" id="KW-0813">Transport</keyword>
<dbReference type="Pfam" id="PF00005">
    <property type="entry name" value="ABC_tran"/>
    <property type="match status" value="1"/>
</dbReference>
<dbReference type="SUPFAM" id="SSF52540">
    <property type="entry name" value="P-loop containing nucleoside triphosphate hydrolases"/>
    <property type="match status" value="1"/>
</dbReference>
<evidence type="ECO:0000256" key="1">
    <source>
        <dbReference type="ARBA" id="ARBA00005417"/>
    </source>
</evidence>
<accession>A0A0J1ILN3</accession>
<evidence type="ECO:0000313" key="6">
    <source>
        <dbReference type="EMBL" id="KLU65611.1"/>
    </source>
</evidence>
<evidence type="ECO:0000313" key="7">
    <source>
        <dbReference type="Proteomes" id="UP000036356"/>
    </source>
</evidence>
<dbReference type="PANTHER" id="PTHR42711">
    <property type="entry name" value="ABC TRANSPORTER ATP-BINDING PROTEIN"/>
    <property type="match status" value="1"/>
</dbReference>